<dbReference type="PANTHER" id="PTHR43591">
    <property type="entry name" value="METHYLTRANSFERASE"/>
    <property type="match status" value="1"/>
</dbReference>
<dbReference type="InterPro" id="IPR041698">
    <property type="entry name" value="Methyltransf_25"/>
</dbReference>
<accession>A0AA39WYF3</accession>
<dbReference type="CDD" id="cd02440">
    <property type="entry name" value="AdoMet_MTases"/>
    <property type="match status" value="1"/>
</dbReference>
<organism evidence="3 4">
    <name type="scientific">Immersiella caudata</name>
    <dbReference type="NCBI Taxonomy" id="314043"/>
    <lineage>
        <taxon>Eukaryota</taxon>
        <taxon>Fungi</taxon>
        <taxon>Dikarya</taxon>
        <taxon>Ascomycota</taxon>
        <taxon>Pezizomycotina</taxon>
        <taxon>Sordariomycetes</taxon>
        <taxon>Sordariomycetidae</taxon>
        <taxon>Sordariales</taxon>
        <taxon>Lasiosphaeriaceae</taxon>
        <taxon>Immersiella</taxon>
    </lineage>
</organism>
<dbReference type="AlphaFoldDB" id="A0AA39WYF3"/>
<reference evidence="3" key="1">
    <citation type="submission" date="2023-06" db="EMBL/GenBank/DDBJ databases">
        <title>Genome-scale phylogeny and comparative genomics of the fungal order Sordariales.</title>
        <authorList>
            <consortium name="Lawrence Berkeley National Laboratory"/>
            <person name="Hensen N."/>
            <person name="Bonometti L."/>
            <person name="Westerberg I."/>
            <person name="Brannstrom I.O."/>
            <person name="Guillou S."/>
            <person name="Cros-Aarteil S."/>
            <person name="Calhoun S."/>
            <person name="Haridas S."/>
            <person name="Kuo A."/>
            <person name="Mondo S."/>
            <person name="Pangilinan J."/>
            <person name="Riley R."/>
            <person name="Labutti K."/>
            <person name="Andreopoulos B."/>
            <person name="Lipzen A."/>
            <person name="Chen C."/>
            <person name="Yanf M."/>
            <person name="Daum C."/>
            <person name="Ng V."/>
            <person name="Clum A."/>
            <person name="Steindorff A."/>
            <person name="Ohm R."/>
            <person name="Martin F."/>
            <person name="Silar P."/>
            <person name="Natvig D."/>
            <person name="Lalanne C."/>
            <person name="Gautier V."/>
            <person name="Ament-Velasquez S.L."/>
            <person name="Kruys A."/>
            <person name="Hutchinson M.I."/>
            <person name="Powell A.J."/>
            <person name="Barry K."/>
            <person name="Miller A.N."/>
            <person name="Grigoriev I.V."/>
            <person name="Debuchy R."/>
            <person name="Gladieux P."/>
            <person name="Thoren M.H."/>
            <person name="Johannesson H."/>
        </authorList>
    </citation>
    <scope>NUCLEOTIDE SEQUENCE</scope>
    <source>
        <strain evidence="3">CBS 606.72</strain>
    </source>
</reference>
<comment type="similarity">
    <text evidence="1">Belongs to the methyltransferase superfamily. LaeA methyltransferase family.</text>
</comment>
<name>A0AA39WYF3_9PEZI</name>
<sequence>MGLAPINVEAIFDDLAPKYEAAFSDLQSQYDAINWVLSEIEPLKPAKVVDIGCGPGKPVCSSFAEAGHDVLGTDISGGMLEEAQKNVPGARFQKINTLEFNPPDASFDAVVLMFSLLVDVTKDDIRAGIANMYRIVKPGGVFVFSTVAIEGEKEDIIWMGRPINVSSLSPDEVIETIKKVGFEVVKHEEVKYYPVRAPEVGICKPDEVWPEPLLWVYARKPAAA</sequence>
<dbReference type="Proteomes" id="UP001175000">
    <property type="component" value="Unassembled WGS sequence"/>
</dbReference>
<evidence type="ECO:0000256" key="1">
    <source>
        <dbReference type="ARBA" id="ARBA00038158"/>
    </source>
</evidence>
<gene>
    <name evidence="3" type="ORF">B0T14DRAFT_517246</name>
</gene>
<protein>
    <submittedName>
        <fullName evidence="3">S-adenosyl-L-methionine-dependent methyltransferase</fullName>
    </submittedName>
</protein>
<feature type="domain" description="Methyltransferase" evidence="2">
    <location>
        <begin position="48"/>
        <end position="140"/>
    </location>
</feature>
<keyword evidence="4" id="KW-1185">Reference proteome</keyword>
<dbReference type="InterPro" id="IPR029063">
    <property type="entry name" value="SAM-dependent_MTases_sf"/>
</dbReference>
<keyword evidence="3" id="KW-0808">Transferase</keyword>
<keyword evidence="3" id="KW-0489">Methyltransferase</keyword>
<evidence type="ECO:0000313" key="4">
    <source>
        <dbReference type="Proteomes" id="UP001175000"/>
    </source>
</evidence>
<dbReference type="Pfam" id="PF13649">
    <property type="entry name" value="Methyltransf_25"/>
    <property type="match status" value="1"/>
</dbReference>
<dbReference type="PANTHER" id="PTHR43591:SF24">
    <property type="entry name" value="2-METHOXY-6-POLYPRENYL-1,4-BENZOQUINOL METHYLASE, MITOCHONDRIAL"/>
    <property type="match status" value="1"/>
</dbReference>
<proteinExistence type="inferred from homology"/>
<comment type="caution">
    <text evidence="3">The sequence shown here is derived from an EMBL/GenBank/DDBJ whole genome shotgun (WGS) entry which is preliminary data.</text>
</comment>
<dbReference type="Gene3D" id="3.40.50.150">
    <property type="entry name" value="Vaccinia Virus protein VP39"/>
    <property type="match status" value="1"/>
</dbReference>
<dbReference type="GO" id="GO:0008168">
    <property type="term" value="F:methyltransferase activity"/>
    <property type="evidence" value="ECO:0007669"/>
    <property type="project" value="UniProtKB-KW"/>
</dbReference>
<evidence type="ECO:0000313" key="3">
    <source>
        <dbReference type="EMBL" id="KAK0623928.1"/>
    </source>
</evidence>
<dbReference type="GO" id="GO:0032259">
    <property type="term" value="P:methylation"/>
    <property type="evidence" value="ECO:0007669"/>
    <property type="project" value="UniProtKB-KW"/>
</dbReference>
<evidence type="ECO:0000259" key="2">
    <source>
        <dbReference type="Pfam" id="PF13649"/>
    </source>
</evidence>
<dbReference type="EMBL" id="JAULSU010000003">
    <property type="protein sequence ID" value="KAK0623928.1"/>
    <property type="molecule type" value="Genomic_DNA"/>
</dbReference>
<dbReference type="SUPFAM" id="SSF53335">
    <property type="entry name" value="S-adenosyl-L-methionine-dependent methyltransferases"/>
    <property type="match status" value="1"/>
</dbReference>